<gene>
    <name evidence="1" type="ORF">RF11_11193</name>
</gene>
<proteinExistence type="predicted"/>
<organism evidence="1 2">
    <name type="scientific">Thelohanellus kitauei</name>
    <name type="common">Myxosporean</name>
    <dbReference type="NCBI Taxonomy" id="669202"/>
    <lineage>
        <taxon>Eukaryota</taxon>
        <taxon>Metazoa</taxon>
        <taxon>Cnidaria</taxon>
        <taxon>Myxozoa</taxon>
        <taxon>Myxosporea</taxon>
        <taxon>Bivalvulida</taxon>
        <taxon>Platysporina</taxon>
        <taxon>Myxobolidae</taxon>
        <taxon>Thelohanellus</taxon>
    </lineage>
</organism>
<reference evidence="1 2" key="1">
    <citation type="journal article" date="2014" name="Genome Biol. Evol.">
        <title>The genome of the myxosporean Thelohanellus kitauei shows adaptations to nutrient acquisition within its fish host.</title>
        <authorList>
            <person name="Yang Y."/>
            <person name="Xiong J."/>
            <person name="Zhou Z."/>
            <person name="Huo F."/>
            <person name="Miao W."/>
            <person name="Ran C."/>
            <person name="Liu Y."/>
            <person name="Zhang J."/>
            <person name="Feng J."/>
            <person name="Wang M."/>
            <person name="Wang M."/>
            <person name="Wang L."/>
            <person name="Yao B."/>
        </authorList>
    </citation>
    <scope>NUCLEOTIDE SEQUENCE [LARGE SCALE GENOMIC DNA]</scope>
    <source>
        <strain evidence="1">Wuqing</strain>
    </source>
</reference>
<protein>
    <submittedName>
        <fullName evidence="1">Uncharacterized protein</fullName>
    </submittedName>
</protein>
<dbReference type="Proteomes" id="UP000031668">
    <property type="component" value="Unassembled WGS sequence"/>
</dbReference>
<evidence type="ECO:0000313" key="1">
    <source>
        <dbReference type="EMBL" id="KII67139.1"/>
    </source>
</evidence>
<name>A0A0C2INU4_THEKT</name>
<comment type="caution">
    <text evidence="1">The sequence shown here is derived from an EMBL/GenBank/DDBJ whole genome shotgun (WGS) entry which is preliminary data.</text>
</comment>
<keyword evidence="2" id="KW-1185">Reference proteome</keyword>
<evidence type="ECO:0000313" key="2">
    <source>
        <dbReference type="Proteomes" id="UP000031668"/>
    </source>
</evidence>
<sequence length="297" mass="34304">MESGVENIEPVEEVLMSGSKRAISSYFKEVTDLMSPSNNIQCYGCSTRNSKLPPGLSNSIIEKAMEYILNENRIRRNFSIKWIRRIYNVGVSSKIQSKIFSSLVILDLTPQTSNLLKILIETTPRIEEQTCLLLLKFCSARDARNILEPLLKRSFCEKRMLQLYWALSDHHLTIDEINMLIGCFISIIDSPDSYFTNTENYRSCSHISLLNNAPHSEKLRSLIAWINFVVTIRFAQFRQDQQSDLLVKLNSRISRLQEFYSNMEMLEGVVNNLVDCKPEKKLGQPFNDLFHTDNVDF</sequence>
<accession>A0A0C2INU4</accession>
<dbReference type="AlphaFoldDB" id="A0A0C2INU4"/>
<dbReference type="EMBL" id="JWZT01003288">
    <property type="protein sequence ID" value="KII67139.1"/>
    <property type="molecule type" value="Genomic_DNA"/>
</dbReference>